<proteinExistence type="predicted"/>
<keyword evidence="1" id="KW-1133">Transmembrane helix</keyword>
<sequence>MRKAGINDGIFRNALGIDCALIFISILIIYCQSRSMATLVGFNSAIAGSIVNVVFVCQLCVFRGFLVHSSCGLLYHSFCVQALYRLLGTIPERQPYLQSECTITCIILVQWLVSLNFALPRLLNG</sequence>
<comment type="caution">
    <text evidence="3">The sequence shown here is derived from an EMBL/GenBank/DDBJ whole genome shotgun (WGS) entry which is preliminary data.</text>
</comment>
<dbReference type="Proteomes" id="UP000663862">
    <property type="component" value="Unassembled WGS sequence"/>
</dbReference>
<feature type="transmembrane region" description="Helical" evidence="1">
    <location>
        <begin position="12"/>
        <end position="30"/>
    </location>
</feature>
<evidence type="ECO:0000313" key="4">
    <source>
        <dbReference type="EMBL" id="CAF4380338.1"/>
    </source>
</evidence>
<dbReference type="Proteomes" id="UP000663851">
    <property type="component" value="Unassembled WGS sequence"/>
</dbReference>
<organism evidence="3 6">
    <name type="scientific">Rotaria socialis</name>
    <dbReference type="NCBI Taxonomy" id="392032"/>
    <lineage>
        <taxon>Eukaryota</taxon>
        <taxon>Metazoa</taxon>
        <taxon>Spiralia</taxon>
        <taxon>Gnathifera</taxon>
        <taxon>Rotifera</taxon>
        <taxon>Eurotatoria</taxon>
        <taxon>Bdelloidea</taxon>
        <taxon>Philodinida</taxon>
        <taxon>Philodinidae</taxon>
        <taxon>Rotaria</taxon>
    </lineage>
</organism>
<dbReference type="Proteomes" id="UP000663848">
    <property type="component" value="Unassembled WGS sequence"/>
</dbReference>
<name>A0A820MGW7_9BILA</name>
<dbReference type="EMBL" id="CAJOBR010000774">
    <property type="protein sequence ID" value="CAF4545413.1"/>
    <property type="molecule type" value="Genomic_DNA"/>
</dbReference>
<feature type="transmembrane region" description="Helical" evidence="1">
    <location>
        <begin position="36"/>
        <end position="57"/>
    </location>
</feature>
<protein>
    <submittedName>
        <fullName evidence="3">Uncharacterized protein</fullName>
    </submittedName>
</protein>
<evidence type="ECO:0000256" key="1">
    <source>
        <dbReference type="SAM" id="Phobius"/>
    </source>
</evidence>
<evidence type="ECO:0000313" key="2">
    <source>
        <dbReference type="EMBL" id="CAF4252719.1"/>
    </source>
</evidence>
<evidence type="ECO:0000313" key="7">
    <source>
        <dbReference type="Proteomes" id="UP000663873"/>
    </source>
</evidence>
<dbReference type="EMBL" id="CAJOBQ010000560">
    <property type="protein sequence ID" value="CAF4380338.1"/>
    <property type="molecule type" value="Genomic_DNA"/>
</dbReference>
<evidence type="ECO:0000313" key="5">
    <source>
        <dbReference type="EMBL" id="CAF4545413.1"/>
    </source>
</evidence>
<dbReference type="AlphaFoldDB" id="A0A820MGW7"/>
<gene>
    <name evidence="3" type="ORF">HFQ381_LOCUS18114</name>
    <name evidence="5" type="ORF">QYT958_LOCUS7912</name>
    <name evidence="4" type="ORF">TSG867_LOCUS11541</name>
    <name evidence="2" type="ORF">UJA718_LOCUS9651</name>
</gene>
<keyword evidence="7" id="KW-1185">Reference proteome</keyword>
<dbReference type="EMBL" id="CAJOBP010001093">
    <property type="protein sequence ID" value="CAF4252719.1"/>
    <property type="molecule type" value="Genomic_DNA"/>
</dbReference>
<keyword evidence="1" id="KW-0472">Membrane</keyword>
<dbReference type="Proteomes" id="UP000663873">
    <property type="component" value="Unassembled WGS sequence"/>
</dbReference>
<reference evidence="3" key="1">
    <citation type="submission" date="2021-02" db="EMBL/GenBank/DDBJ databases">
        <authorList>
            <person name="Nowell W R."/>
        </authorList>
    </citation>
    <scope>NUCLEOTIDE SEQUENCE</scope>
</reference>
<accession>A0A820MGW7</accession>
<keyword evidence="1" id="KW-0812">Transmembrane</keyword>
<dbReference type="EMBL" id="CAJOBO010001380">
    <property type="protein sequence ID" value="CAF4371881.1"/>
    <property type="molecule type" value="Genomic_DNA"/>
</dbReference>
<evidence type="ECO:0000313" key="3">
    <source>
        <dbReference type="EMBL" id="CAF4371881.1"/>
    </source>
</evidence>
<evidence type="ECO:0000313" key="6">
    <source>
        <dbReference type="Proteomes" id="UP000663851"/>
    </source>
</evidence>